<dbReference type="RefSeq" id="WP_259430550.1">
    <property type="nucleotide sequence ID" value="NZ_CP103424.1"/>
</dbReference>
<organism evidence="2 3">
    <name type="scientific">Mycoplasma cottewii</name>
    <dbReference type="NCBI Taxonomy" id="51364"/>
    <lineage>
        <taxon>Bacteria</taxon>
        <taxon>Bacillati</taxon>
        <taxon>Mycoplasmatota</taxon>
        <taxon>Mollicutes</taxon>
        <taxon>Mycoplasmataceae</taxon>
        <taxon>Mycoplasma</taxon>
    </lineage>
</organism>
<protein>
    <submittedName>
        <fullName evidence="2">Uncharacterized protein</fullName>
    </submittedName>
</protein>
<evidence type="ECO:0000256" key="1">
    <source>
        <dbReference type="SAM" id="Coils"/>
    </source>
</evidence>
<feature type="coiled-coil region" evidence="1">
    <location>
        <begin position="48"/>
        <end position="145"/>
    </location>
</feature>
<name>A0ABY5U1P8_9MOLU</name>
<dbReference type="Proteomes" id="UP001059819">
    <property type="component" value="Chromosome"/>
</dbReference>
<dbReference type="EMBL" id="CP103424">
    <property type="protein sequence ID" value="UWD35408.1"/>
    <property type="molecule type" value="Genomic_DNA"/>
</dbReference>
<evidence type="ECO:0000313" key="3">
    <source>
        <dbReference type="Proteomes" id="UP001059819"/>
    </source>
</evidence>
<keyword evidence="3" id="KW-1185">Reference proteome</keyword>
<accession>A0ABY5U1P8</accession>
<proteinExistence type="predicted"/>
<keyword evidence="1" id="KW-0175">Coiled coil</keyword>
<sequence length="158" mass="18423">MKKNLLSIFGLILAPYSTSKLFKRKMKNINNDINKRTFSDQVQFSESLERLNLKLKELQTLIETKKLTSKTLKTKAKELKIEKQSIKNSLNDLNIEKQKFESKPNLNNTILNLINTAIIDSKTKIKELETRITNKEKEILLLNFEVQEIDKQISRLTS</sequence>
<reference evidence="2" key="1">
    <citation type="submission" date="2022-08" db="EMBL/GenBank/DDBJ databases">
        <title>Complete genome sequence of Mycoplasma cottewii type strain VIS.</title>
        <authorList>
            <person name="Spergser J."/>
        </authorList>
    </citation>
    <scope>NUCLEOTIDE SEQUENCE</scope>
    <source>
        <strain evidence="2">VIS</strain>
    </source>
</reference>
<evidence type="ECO:0000313" key="2">
    <source>
        <dbReference type="EMBL" id="UWD35408.1"/>
    </source>
</evidence>
<gene>
    <name evidence="2" type="ORF">NX779_02100</name>
</gene>